<evidence type="ECO:0000259" key="2">
    <source>
        <dbReference type="Pfam" id="PF22970"/>
    </source>
</evidence>
<feature type="domain" description="DUF7028" evidence="2">
    <location>
        <begin position="64"/>
        <end position="129"/>
    </location>
</feature>
<evidence type="ECO:0000313" key="4">
    <source>
        <dbReference type="Proteomes" id="UP001180020"/>
    </source>
</evidence>
<dbReference type="EMBL" id="JAUJYO010000021">
    <property type="protein sequence ID" value="KAK1284599.1"/>
    <property type="molecule type" value="Genomic_DNA"/>
</dbReference>
<protein>
    <recommendedName>
        <fullName evidence="2">DUF7028 domain-containing protein</fullName>
    </recommendedName>
</protein>
<dbReference type="Proteomes" id="UP001180020">
    <property type="component" value="Unassembled WGS sequence"/>
</dbReference>
<reference evidence="3" key="2">
    <citation type="submission" date="2023-06" db="EMBL/GenBank/DDBJ databases">
        <authorList>
            <person name="Ma L."/>
            <person name="Liu K.-W."/>
            <person name="Li Z."/>
            <person name="Hsiao Y.-Y."/>
            <person name="Qi Y."/>
            <person name="Fu T."/>
            <person name="Tang G."/>
            <person name="Zhang D."/>
            <person name="Sun W.-H."/>
            <person name="Liu D.-K."/>
            <person name="Li Y."/>
            <person name="Chen G.-Z."/>
            <person name="Liu X.-D."/>
            <person name="Liao X.-Y."/>
            <person name="Jiang Y.-T."/>
            <person name="Yu X."/>
            <person name="Hao Y."/>
            <person name="Huang J."/>
            <person name="Zhao X.-W."/>
            <person name="Ke S."/>
            <person name="Chen Y.-Y."/>
            <person name="Wu W.-L."/>
            <person name="Hsu J.-L."/>
            <person name="Lin Y.-F."/>
            <person name="Huang M.-D."/>
            <person name="Li C.-Y."/>
            <person name="Huang L."/>
            <person name="Wang Z.-W."/>
            <person name="Zhao X."/>
            <person name="Zhong W.-Y."/>
            <person name="Peng D.-H."/>
            <person name="Ahmad S."/>
            <person name="Lan S."/>
            <person name="Zhang J.-S."/>
            <person name="Tsai W.-C."/>
            <person name="Van De Peer Y."/>
            <person name="Liu Z.-J."/>
        </authorList>
    </citation>
    <scope>NUCLEOTIDE SEQUENCE</scope>
    <source>
        <strain evidence="3">CP</strain>
        <tissue evidence="3">Leaves</tissue>
    </source>
</reference>
<sequence length="151" mass="17267">MALGWIIESNSEGKLRFIAPNGMVYDDLREVCKLVTEQEEKARAGSGESKKKEPRVKLNWKPLPIEPKPCHEAVVAYVRKGRRRHKLRPTVVQHIVSLGWMVECYEEKYRYRAPDGKMHCSLLEICRSLTGPPEQDARGSSSAEQEETSED</sequence>
<name>A0AAV9C8J4_ACOCL</name>
<comment type="caution">
    <text evidence="3">The sequence shown here is derived from an EMBL/GenBank/DDBJ whole genome shotgun (WGS) entry which is preliminary data.</text>
</comment>
<proteinExistence type="predicted"/>
<feature type="region of interest" description="Disordered" evidence="1">
    <location>
        <begin position="130"/>
        <end position="151"/>
    </location>
</feature>
<dbReference type="InterPro" id="IPR054292">
    <property type="entry name" value="DUF7028"/>
</dbReference>
<evidence type="ECO:0000313" key="3">
    <source>
        <dbReference type="EMBL" id="KAK1284599.1"/>
    </source>
</evidence>
<dbReference type="AlphaFoldDB" id="A0AAV9C8J4"/>
<gene>
    <name evidence="3" type="ORF">QJS10_CPB21g01292</name>
</gene>
<dbReference type="Pfam" id="PF22970">
    <property type="entry name" value="DUF7028"/>
    <property type="match status" value="1"/>
</dbReference>
<accession>A0AAV9C8J4</accession>
<reference evidence="3" key="1">
    <citation type="journal article" date="2023" name="Nat. Commun.">
        <title>Diploid and tetraploid genomes of Acorus and the evolution of monocots.</title>
        <authorList>
            <person name="Ma L."/>
            <person name="Liu K.W."/>
            <person name="Li Z."/>
            <person name="Hsiao Y.Y."/>
            <person name="Qi Y."/>
            <person name="Fu T."/>
            <person name="Tang G.D."/>
            <person name="Zhang D."/>
            <person name="Sun W.H."/>
            <person name="Liu D.K."/>
            <person name="Li Y."/>
            <person name="Chen G.Z."/>
            <person name="Liu X.D."/>
            <person name="Liao X.Y."/>
            <person name="Jiang Y.T."/>
            <person name="Yu X."/>
            <person name="Hao Y."/>
            <person name="Huang J."/>
            <person name="Zhao X.W."/>
            <person name="Ke S."/>
            <person name="Chen Y.Y."/>
            <person name="Wu W.L."/>
            <person name="Hsu J.L."/>
            <person name="Lin Y.F."/>
            <person name="Huang M.D."/>
            <person name="Li C.Y."/>
            <person name="Huang L."/>
            <person name="Wang Z.W."/>
            <person name="Zhao X."/>
            <person name="Zhong W.Y."/>
            <person name="Peng D.H."/>
            <person name="Ahmad S."/>
            <person name="Lan S."/>
            <person name="Zhang J.S."/>
            <person name="Tsai W.C."/>
            <person name="Van de Peer Y."/>
            <person name="Liu Z.J."/>
        </authorList>
    </citation>
    <scope>NUCLEOTIDE SEQUENCE</scope>
    <source>
        <strain evidence="3">CP</strain>
    </source>
</reference>
<evidence type="ECO:0000256" key="1">
    <source>
        <dbReference type="SAM" id="MobiDB-lite"/>
    </source>
</evidence>
<organism evidence="3 4">
    <name type="scientific">Acorus calamus</name>
    <name type="common">Sweet flag</name>
    <dbReference type="NCBI Taxonomy" id="4465"/>
    <lineage>
        <taxon>Eukaryota</taxon>
        <taxon>Viridiplantae</taxon>
        <taxon>Streptophyta</taxon>
        <taxon>Embryophyta</taxon>
        <taxon>Tracheophyta</taxon>
        <taxon>Spermatophyta</taxon>
        <taxon>Magnoliopsida</taxon>
        <taxon>Liliopsida</taxon>
        <taxon>Acoraceae</taxon>
        <taxon>Acorus</taxon>
    </lineage>
</organism>
<keyword evidence="4" id="KW-1185">Reference proteome</keyword>